<dbReference type="GO" id="GO:0015628">
    <property type="term" value="P:protein secretion by the type II secretion system"/>
    <property type="evidence" value="ECO:0007669"/>
    <property type="project" value="InterPro"/>
</dbReference>
<dbReference type="GO" id="GO:0009276">
    <property type="term" value="C:Gram-negative-bacterium-type cell wall"/>
    <property type="evidence" value="ECO:0007669"/>
    <property type="project" value="InterPro"/>
</dbReference>
<dbReference type="InterPro" id="IPR043129">
    <property type="entry name" value="ATPase_NBD"/>
</dbReference>
<comment type="caution">
    <text evidence="13">The sequence shown here is derived from an EMBL/GenBank/DDBJ whole genome shotgun (WGS) entry which is preliminary data.</text>
</comment>
<evidence type="ECO:0000256" key="8">
    <source>
        <dbReference type="ARBA" id="ARBA00022989"/>
    </source>
</evidence>
<dbReference type="PIRSF" id="PIRSF015761">
    <property type="entry name" value="Protein_L"/>
    <property type="match status" value="1"/>
</dbReference>
<sequence length="435" mass="48379">MKYQLFIRPLFTLTSDGPQSDQYEWAVYSPDNQLTGYGRDHRQDIEQWLTDQDIPAVSVIGLLPTIDVTYCSARIPGRVNQATLNQALPYAVEDQLAQPVETLHIAHGARQADVYPVAVIDRYRMGEWIEVMGDWENGEIEALIPDASLLPVTESGWSAVITNDQIIARYQDQLWISLPASELSVFAMTLQSTQEHDTNEASAKIPLRYWCIPPDAEHTLAQTEFPEFIAPEGDPEAPTSLTTWLAENYQKHRGAPINLCQKAFSVSSANRSNWRIWRPLGIAAALWLAVEAGINMGMGIHHHQAAEKINAETMAIYHQFFPEDTRSGPDNLQRVIKGQLRVAGPQTSNTSFIDLMRVTGEAHKQALKSGSDLTLRSISYNEQRGELIVDLRGGGYRQLAQFRDEVASSGLDADIGSVINNPEGTDGRLTVKGEL</sequence>
<evidence type="ECO:0000256" key="6">
    <source>
        <dbReference type="ARBA" id="ARBA00022692"/>
    </source>
</evidence>
<keyword evidence="6" id="KW-0812">Transmembrane</keyword>
<evidence type="ECO:0000259" key="12">
    <source>
        <dbReference type="Pfam" id="PF12693"/>
    </source>
</evidence>
<keyword evidence="5" id="KW-0997">Cell inner membrane</keyword>
<dbReference type="InterPro" id="IPR007812">
    <property type="entry name" value="T2SS_protein-GspL"/>
</dbReference>
<proteinExistence type="inferred from homology"/>
<evidence type="ECO:0000313" key="14">
    <source>
        <dbReference type="Proteomes" id="UP000591735"/>
    </source>
</evidence>
<dbReference type="EMBL" id="JACHFE010000003">
    <property type="protein sequence ID" value="MBB5321164.1"/>
    <property type="molecule type" value="Genomic_DNA"/>
</dbReference>
<evidence type="ECO:0000259" key="11">
    <source>
        <dbReference type="Pfam" id="PF05134"/>
    </source>
</evidence>
<dbReference type="GO" id="GO:0015627">
    <property type="term" value="C:type II protein secretion system complex"/>
    <property type="evidence" value="ECO:0007669"/>
    <property type="project" value="InterPro"/>
</dbReference>
<dbReference type="Pfam" id="PF05134">
    <property type="entry name" value="T2SSL"/>
    <property type="match status" value="1"/>
</dbReference>
<evidence type="ECO:0000256" key="5">
    <source>
        <dbReference type="ARBA" id="ARBA00022519"/>
    </source>
</evidence>
<name>A0A840U614_9GAMM</name>
<accession>A0A840U614</accession>
<evidence type="ECO:0000256" key="3">
    <source>
        <dbReference type="ARBA" id="ARBA00022448"/>
    </source>
</evidence>
<evidence type="ECO:0000256" key="2">
    <source>
        <dbReference type="ARBA" id="ARBA00005318"/>
    </source>
</evidence>
<keyword evidence="3 10" id="KW-0813">Transport</keyword>
<keyword evidence="4" id="KW-1003">Cell membrane</keyword>
<feature type="domain" description="GspL cytoplasmic actin-ATPase-like" evidence="11">
    <location>
        <begin position="19"/>
        <end position="195"/>
    </location>
</feature>
<dbReference type="InterPro" id="IPR024230">
    <property type="entry name" value="GspL_cyto_dom"/>
</dbReference>
<evidence type="ECO:0000256" key="10">
    <source>
        <dbReference type="PIRNR" id="PIRNR015761"/>
    </source>
</evidence>
<protein>
    <recommendedName>
        <fullName evidence="10">Type II secretion system protein L</fullName>
        <shortName evidence="10">T2SS protein L</shortName>
    </recommendedName>
</protein>
<gene>
    <name evidence="13" type="ORF">HNR38_001650</name>
</gene>
<keyword evidence="7 10" id="KW-0653">Protein transport</keyword>
<organism evidence="13 14">
    <name type="scientific">Marinobacter oulmenensis</name>
    <dbReference type="NCBI Taxonomy" id="643747"/>
    <lineage>
        <taxon>Bacteria</taxon>
        <taxon>Pseudomonadati</taxon>
        <taxon>Pseudomonadota</taxon>
        <taxon>Gammaproteobacteria</taxon>
        <taxon>Pseudomonadales</taxon>
        <taxon>Marinobacteraceae</taxon>
        <taxon>Marinobacter</taxon>
    </lineage>
</organism>
<evidence type="ECO:0000256" key="4">
    <source>
        <dbReference type="ARBA" id="ARBA00022475"/>
    </source>
</evidence>
<dbReference type="InterPro" id="IPR025691">
    <property type="entry name" value="GspL_pp_dom"/>
</dbReference>
<dbReference type="AlphaFoldDB" id="A0A840U614"/>
<evidence type="ECO:0000256" key="1">
    <source>
        <dbReference type="ARBA" id="ARBA00004377"/>
    </source>
</evidence>
<dbReference type="GO" id="GO:0005886">
    <property type="term" value="C:plasma membrane"/>
    <property type="evidence" value="ECO:0007669"/>
    <property type="project" value="UniProtKB-SubCell"/>
</dbReference>
<evidence type="ECO:0000256" key="7">
    <source>
        <dbReference type="ARBA" id="ARBA00022927"/>
    </source>
</evidence>
<dbReference type="Gene3D" id="3.30.420.380">
    <property type="match status" value="1"/>
</dbReference>
<dbReference type="Pfam" id="PF12693">
    <property type="entry name" value="GspL_C"/>
    <property type="match status" value="1"/>
</dbReference>
<dbReference type="RefSeq" id="WP_183701978.1">
    <property type="nucleotide sequence ID" value="NZ_JACHFE010000003.1"/>
</dbReference>
<comment type="function">
    <text evidence="10">Inner membrane component of the type II secretion system required for the energy-dependent secretion of extracellular factors such as proteases and toxins from the periplasm.</text>
</comment>
<comment type="similarity">
    <text evidence="2 10">Belongs to the GSP L family.</text>
</comment>
<dbReference type="SUPFAM" id="SSF53067">
    <property type="entry name" value="Actin-like ATPase domain"/>
    <property type="match status" value="1"/>
</dbReference>
<dbReference type="Proteomes" id="UP000591735">
    <property type="component" value="Unassembled WGS sequence"/>
</dbReference>
<comment type="subcellular location">
    <subcellularLocation>
        <location evidence="1">Cell inner membrane</location>
        <topology evidence="1">Single-pass membrane protein</topology>
    </subcellularLocation>
</comment>
<evidence type="ECO:0000313" key="13">
    <source>
        <dbReference type="EMBL" id="MBB5321164.1"/>
    </source>
</evidence>
<dbReference type="CDD" id="cd24017">
    <property type="entry name" value="ASKHA_T2SSL_N"/>
    <property type="match status" value="1"/>
</dbReference>
<dbReference type="Gene3D" id="3.30.1360.100">
    <property type="entry name" value="General secretion pathway protein M, EpsM"/>
    <property type="match status" value="1"/>
</dbReference>
<reference evidence="13 14" key="1">
    <citation type="submission" date="2020-08" db="EMBL/GenBank/DDBJ databases">
        <title>Genomic Encyclopedia of Type Strains, Phase IV (KMG-IV): sequencing the most valuable type-strain genomes for metagenomic binning, comparative biology and taxonomic classification.</title>
        <authorList>
            <person name="Goeker M."/>
        </authorList>
    </citation>
    <scope>NUCLEOTIDE SEQUENCE [LARGE SCALE GENOMIC DNA]</scope>
    <source>
        <strain evidence="13 14">DSM 22359</strain>
    </source>
</reference>
<keyword evidence="14" id="KW-1185">Reference proteome</keyword>
<feature type="domain" description="GspL periplasmic" evidence="12">
    <location>
        <begin position="271"/>
        <end position="432"/>
    </location>
</feature>
<keyword evidence="8" id="KW-1133">Transmembrane helix</keyword>
<evidence type="ECO:0000256" key="9">
    <source>
        <dbReference type="ARBA" id="ARBA00023136"/>
    </source>
</evidence>
<keyword evidence="9" id="KW-0472">Membrane</keyword>
<dbReference type="NCBIfam" id="TIGR01709">
    <property type="entry name" value="typeII_sec_gspL"/>
    <property type="match status" value="1"/>
</dbReference>